<feature type="domain" description="HicB-like antitoxin of toxin-antitoxin system" evidence="2">
    <location>
        <begin position="44"/>
        <end position="100"/>
    </location>
</feature>
<dbReference type="Proteomes" id="UP001139035">
    <property type="component" value="Unassembled WGS sequence"/>
</dbReference>
<evidence type="ECO:0000256" key="1">
    <source>
        <dbReference type="SAM" id="MobiDB-lite"/>
    </source>
</evidence>
<dbReference type="RefSeq" id="WP_233719788.1">
    <property type="nucleotide sequence ID" value="NZ_JAJUWU010000010.1"/>
</dbReference>
<dbReference type="Pfam" id="PF15919">
    <property type="entry name" value="HicB_lk_antitox"/>
    <property type="match status" value="1"/>
</dbReference>
<dbReference type="AlphaFoldDB" id="A0A9X1TC24"/>
<name>A0A9X1TC24_9HYPH</name>
<dbReference type="PANTHER" id="PTHR34504">
    <property type="entry name" value="ANTITOXIN HICB"/>
    <property type="match status" value="1"/>
</dbReference>
<reference evidence="3" key="1">
    <citation type="submission" date="2022-01" db="EMBL/GenBank/DDBJ databases">
        <title>Jiella avicenniae sp. nov., a novel endophytic bacterium isolated from bark of Avicennia marina.</title>
        <authorList>
            <person name="Tuo L."/>
        </authorList>
    </citation>
    <scope>NUCLEOTIDE SEQUENCE</scope>
    <source>
        <strain evidence="3">CBK1P-4</strain>
    </source>
</reference>
<accession>A0A9X1TC24</accession>
<organism evidence="3 4">
    <name type="scientific">Jiella avicenniae</name>
    <dbReference type="NCBI Taxonomy" id="2907202"/>
    <lineage>
        <taxon>Bacteria</taxon>
        <taxon>Pseudomonadati</taxon>
        <taxon>Pseudomonadota</taxon>
        <taxon>Alphaproteobacteria</taxon>
        <taxon>Hyphomicrobiales</taxon>
        <taxon>Aurantimonadaceae</taxon>
        <taxon>Jiella</taxon>
    </lineage>
</organism>
<dbReference type="EMBL" id="JAJUWU010000010">
    <property type="protein sequence ID" value="MCE7028633.1"/>
    <property type="molecule type" value="Genomic_DNA"/>
</dbReference>
<evidence type="ECO:0000313" key="4">
    <source>
        <dbReference type="Proteomes" id="UP001139035"/>
    </source>
</evidence>
<dbReference type="Gene3D" id="3.30.160.250">
    <property type="match status" value="1"/>
</dbReference>
<comment type="caution">
    <text evidence="3">The sequence shown here is derived from an EMBL/GenBank/DDBJ whole genome shotgun (WGS) entry which is preliminary data.</text>
</comment>
<proteinExistence type="predicted"/>
<evidence type="ECO:0000313" key="3">
    <source>
        <dbReference type="EMBL" id="MCE7028633.1"/>
    </source>
</evidence>
<evidence type="ECO:0000259" key="2">
    <source>
        <dbReference type="Pfam" id="PF15919"/>
    </source>
</evidence>
<dbReference type="PANTHER" id="PTHR34504:SF4">
    <property type="entry name" value="ANTITOXIN HICB"/>
    <property type="match status" value="1"/>
</dbReference>
<feature type="region of interest" description="Disordered" evidence="1">
    <location>
        <begin position="118"/>
        <end position="153"/>
    </location>
</feature>
<gene>
    <name evidence="3" type="ORF">LZD57_11595</name>
</gene>
<keyword evidence="4" id="KW-1185">Reference proteome</keyword>
<protein>
    <submittedName>
        <fullName evidence="3">Type II toxin-antitoxin system HicB family antitoxin</fullName>
    </submittedName>
</protein>
<dbReference type="InterPro" id="IPR035069">
    <property type="entry name" value="TTHA1013/TTHA0281-like"/>
</dbReference>
<dbReference type="InterPro" id="IPR031807">
    <property type="entry name" value="HicB-like"/>
</dbReference>
<sequence>MPRKDVERSATYLAPFLAGRTEGCYGDRRSRKIARCVVSGTITYTIQLRPEPEGGFTVLVPALPEIVSYGETEEDALQMAEEAIALCLEVRRDEGEPIPEDVVPLVRQVSVFQAAPNTPAACAQREDDRASLATRRGSSDERQPPCPAASRAA</sequence>
<dbReference type="SUPFAM" id="SSF143100">
    <property type="entry name" value="TTHA1013/TTHA0281-like"/>
    <property type="match status" value="1"/>
</dbReference>
<dbReference type="InterPro" id="IPR051404">
    <property type="entry name" value="TA_system_antitoxin"/>
</dbReference>